<dbReference type="GO" id="GO:0061630">
    <property type="term" value="F:ubiquitin protein ligase activity"/>
    <property type="evidence" value="ECO:0007669"/>
    <property type="project" value="InterPro"/>
</dbReference>
<dbReference type="Proteomes" id="UP000230066">
    <property type="component" value="Unassembled WGS sequence"/>
</dbReference>
<protein>
    <recommendedName>
        <fullName evidence="2">E3 ubiquitin-protein ligase listerin N-terminal domain-containing protein</fullName>
    </recommendedName>
</protein>
<dbReference type="EMBL" id="JXXN02000400">
    <property type="protein sequence ID" value="THD27521.1"/>
    <property type="molecule type" value="Genomic_DNA"/>
</dbReference>
<dbReference type="InterPro" id="IPR054476">
    <property type="entry name" value="Ltn1_N"/>
</dbReference>
<dbReference type="GO" id="GO:1990116">
    <property type="term" value="P:ribosome-associated ubiquitin-dependent protein catabolic process"/>
    <property type="evidence" value="ECO:0007669"/>
    <property type="project" value="InterPro"/>
</dbReference>
<organism evidence="3 4">
    <name type="scientific">Fasciola hepatica</name>
    <name type="common">Liver fluke</name>
    <dbReference type="NCBI Taxonomy" id="6192"/>
    <lineage>
        <taxon>Eukaryota</taxon>
        <taxon>Metazoa</taxon>
        <taxon>Spiralia</taxon>
        <taxon>Lophotrochozoa</taxon>
        <taxon>Platyhelminthes</taxon>
        <taxon>Trematoda</taxon>
        <taxon>Digenea</taxon>
        <taxon>Plagiorchiida</taxon>
        <taxon>Echinostomata</taxon>
        <taxon>Echinostomatoidea</taxon>
        <taxon>Fasciolidae</taxon>
        <taxon>Fasciola</taxon>
    </lineage>
</organism>
<evidence type="ECO:0000313" key="4">
    <source>
        <dbReference type="Proteomes" id="UP000230066"/>
    </source>
</evidence>
<gene>
    <name evidence="3" type="ORF">D915_001738</name>
</gene>
<dbReference type="InterPro" id="IPR039795">
    <property type="entry name" value="LTN1/Rkr1"/>
</dbReference>
<dbReference type="PANTHER" id="PTHR12389:SF0">
    <property type="entry name" value="E3 UBIQUITIN-PROTEIN LIGASE LISTERIN"/>
    <property type="match status" value="1"/>
</dbReference>
<sequence length="2247" mass="248916">MDPNAHSVLLVLNVERFQFCFSSLSFGRSYIAVPLHCAMGGKKKGTGAQPRTKDNLKPSSSEKAAQFLIQQTGRLGLPSTLSTTDLFGTVPLQYGEQTESIVPTKVPGLVPVPQDPDASALEPRLLSTLKRLEKRDSVTKQKALKELIELLGSTVSGDVSSLDTSSVIAILPFWPRIYCRLAVDENRKVRELIQSAMGRVADRVGRELGPYIKQVFPIWAFSTVDVHEPAASLASQGIRDTFPGLKRLDAYRVCARQILDLIETKVSEEFGSSSVVSQTPVTTKKTKGSKEKRTTESTSPDVLADLDVDDHCTLQMAACIRFIASIVEDFSNLPVDSPHLVRLRKYLSPVNLWTVVSRHICQHVSRHTTADGRCRVGYSPAVHSTIYRLATALCTQPSWAAWLAETEEGRELATYLCTSTIAQLGPVDRKVKLLTNDTPCPIPAPLTVVVPGFSCYAQAWEASLACLTYLPASLIWSVIDWRVDVCLPLKQLLQDVAMGYSKQVYPNLVCLLSRLPLDYQNLSLEDSQLLEDLFVGAALKGLERVLTPRSGIVDSVSVSVLGSTVKTNPIVSIDPSLSTTIVTGLLVCCRFLIDRLTTESESKNIPGPLCLRLVNQVVLRLFADALHVVRPDNLEHTYLVCTQPPLARQDFLQAVFCQMSSLFANLARAPEPSAKFTLFFHIRDELLRWVSEIPKSVISDSSSSSDHPEGLSMHTHLGLLDSLRLTQFVNCLAHVVSNYNSSNASVGKSGRITSLQQQNVSRNGSTAKITATQDTWFINLLVQICKQIEAQSSSTSLDPLIETSFCVSYLSLSSYLPEDVPIQLLNAEQKLFFQILPTLSDDLLPLFLTDSTVRGLVRSWSLSTDYSKPLICRPSALSRHRFLTAVLPTLIRVLPPDTNLCPRVCDLCLNWTDEWIQNVLTDSTDSDPLPLTDLAALLSLVYSTAATQNHSIVVNLRNSLLSAVLCHLSRQLPPSDLPDLSELPAPLLRNMATLCFMTLKEICPTGKMLEHEKEIVAQVKELLVLLLRLVLVLYVVHHFACVASVVDPSCELAAMLVSVSSTAVHPSDTTDGSPAIHSLYGLSLSTLLSQIEQLFISSSSLINSLSPEDSIPLILHTVIHTAYVPMQMIQFIELFVRQSAIHSVSDTNLVLTGLWLSTITDAMVAVIDAVVECEPFTWHNSCPPPRPILFPAGLIPLTVLPPLGRLFRVWQLGSRLQITSSSLGSIDSDQWIRYTYCLGVLRGCLASLAEPFDPCVTFGWPSPFNSQETPKDTHGQQYIDSFTDGHLEPAWSAFGQWESTIAAQLGLCWHNATSESPLSTFIDLLSLSTVYRHFPQLTDIQISVLCSIFSSVCLNRIRSVHPNYWPRDFQLTASCTDDPLRPEFSWLDDHIRTRSDRTHDVAHFSRICELEMPAGIVQRCLPRQELLGRLKCLTMIDTAVDKATKDIFEEPPEAHRVLQLLASLISVHSVSPLYATTFLSVITVDYQKWLTQLADSTDADGLVSSTGNDSGLRATLGAMGFIESLLLLWQPWQWYMDTVGKSAIMHNLGLIQLSMRLKQLRPVLTRNEWDLILCLIISWVCLVIEQTDNHKRQQGENRVDVLATRAFRAAAALGAVFIERIPDPVSFDALIISSAQTLKGTPSKSAPDTWEDGLDGEVIDNEDDTIMSDQDPQIDDNFEEDKITKDLTCDSSKVAEDGLFSELEDDPDSFLAEEELPILSADDDANFDTETLSWNSIRNLLPHKCRPPTHIREDWNKFFSTHLYSMLLPSVLDTCLSIDPNGTPARNDTSRSSQSLCAAFATCPMSELVRLLTAQPHLILEYLVDLNRASVHGVQLRVKQIIPKRADSLEEMTTGLRACLDFGSKLIRCSPIQSGQLLGHAILSRILCSRTRRTGTKNTLYLSNYLLHRLPTPWLLGLYGSLPVRLESDLVSERALTDWGRGSSVLTYLVRNSVRDGWFLDTEAHHQLLSYLLSWDCLLTMLTSAGPQARARLQRALLGPSAALFDRFLLCLGLLLPPPGNLETMIVNPCRLEPDERLLLPVSASRSDLIAAMSLRTSTHQRIRRPMRLAIPVASGDDREWRDPFNPDDRLLYLPGNRLASDISHLAVRLLRRFLAEAPALMRGWITRLSVPAGIPEDTNTNTTPVLTVKPDSGELLSPLCGQRCGRLRQLASVADKLVSRHFSPGLARDEVLLVQYKAQLRELKRGEDGGQSGKSKWFGMLTGGPTEIGTITIRGRPLSREVSSKI</sequence>
<evidence type="ECO:0000256" key="1">
    <source>
        <dbReference type="SAM" id="MobiDB-lite"/>
    </source>
</evidence>
<feature type="domain" description="E3 ubiquitin-protein ligase listerin N-terminal" evidence="2">
    <location>
        <begin position="124"/>
        <end position="269"/>
    </location>
</feature>
<keyword evidence="4" id="KW-1185">Reference proteome</keyword>
<evidence type="ECO:0000313" key="3">
    <source>
        <dbReference type="EMBL" id="THD27521.1"/>
    </source>
</evidence>
<proteinExistence type="predicted"/>
<dbReference type="GO" id="GO:0005829">
    <property type="term" value="C:cytosol"/>
    <property type="evidence" value="ECO:0007669"/>
    <property type="project" value="TreeGrafter"/>
</dbReference>
<dbReference type="Pfam" id="PF22958">
    <property type="entry name" value="Ltn1_1st"/>
    <property type="match status" value="1"/>
</dbReference>
<dbReference type="GO" id="GO:0043023">
    <property type="term" value="F:ribosomal large subunit binding"/>
    <property type="evidence" value="ECO:0007669"/>
    <property type="project" value="TreeGrafter"/>
</dbReference>
<evidence type="ECO:0000259" key="2">
    <source>
        <dbReference type="Pfam" id="PF22958"/>
    </source>
</evidence>
<dbReference type="GO" id="GO:0072344">
    <property type="term" value="P:rescue of stalled ribosome"/>
    <property type="evidence" value="ECO:0007669"/>
    <property type="project" value="TreeGrafter"/>
</dbReference>
<name>A0A4E0RLL9_FASHE</name>
<feature type="region of interest" description="Disordered" evidence="1">
    <location>
        <begin position="277"/>
        <end position="299"/>
    </location>
</feature>
<dbReference type="GO" id="GO:1990112">
    <property type="term" value="C:RQC complex"/>
    <property type="evidence" value="ECO:0007669"/>
    <property type="project" value="InterPro"/>
</dbReference>
<comment type="caution">
    <text evidence="3">The sequence shown here is derived from an EMBL/GenBank/DDBJ whole genome shotgun (WGS) entry which is preliminary data.</text>
</comment>
<reference evidence="3" key="1">
    <citation type="submission" date="2019-03" db="EMBL/GenBank/DDBJ databases">
        <title>Improved annotation for the trematode Fasciola hepatica.</title>
        <authorList>
            <person name="Choi Y.-J."/>
            <person name="Martin J."/>
            <person name="Mitreva M."/>
        </authorList>
    </citation>
    <scope>NUCLEOTIDE SEQUENCE [LARGE SCALE GENOMIC DNA]</scope>
</reference>
<dbReference type="PANTHER" id="PTHR12389">
    <property type="entry name" value="ZINC FINGER PROTEIN 294"/>
    <property type="match status" value="1"/>
</dbReference>
<accession>A0A4E0RLL9</accession>